<dbReference type="EMBL" id="MGKY01000003">
    <property type="protein sequence ID" value="OGN34264.1"/>
    <property type="molecule type" value="Genomic_DNA"/>
</dbReference>
<accession>A0A1F8H9M2</accession>
<comment type="caution">
    <text evidence="1">The sequence shown here is derived from an EMBL/GenBank/DDBJ whole genome shotgun (WGS) entry which is preliminary data.</text>
</comment>
<dbReference type="AlphaFoldDB" id="A0A1F8H9M2"/>
<protein>
    <submittedName>
        <fullName evidence="1">Uncharacterized protein</fullName>
    </submittedName>
</protein>
<gene>
    <name evidence="1" type="ORF">A3G51_00120</name>
</gene>
<dbReference type="Proteomes" id="UP000177745">
    <property type="component" value="Unassembled WGS sequence"/>
</dbReference>
<reference evidence="1 2" key="1">
    <citation type="journal article" date="2016" name="Nat. Commun.">
        <title>Thousands of microbial genomes shed light on interconnected biogeochemical processes in an aquifer system.</title>
        <authorList>
            <person name="Anantharaman K."/>
            <person name="Brown C.T."/>
            <person name="Hug L.A."/>
            <person name="Sharon I."/>
            <person name="Castelle C.J."/>
            <person name="Probst A.J."/>
            <person name="Thomas B.C."/>
            <person name="Singh A."/>
            <person name="Wilkins M.J."/>
            <person name="Karaoz U."/>
            <person name="Brodie E.L."/>
            <person name="Williams K.H."/>
            <person name="Hubbard S.S."/>
            <person name="Banfield J.F."/>
        </authorList>
    </citation>
    <scope>NUCLEOTIDE SEQUENCE [LARGE SCALE GENOMIC DNA]</scope>
</reference>
<evidence type="ECO:0000313" key="2">
    <source>
        <dbReference type="Proteomes" id="UP000177745"/>
    </source>
</evidence>
<evidence type="ECO:0000313" key="1">
    <source>
        <dbReference type="EMBL" id="OGN34264.1"/>
    </source>
</evidence>
<name>A0A1F8H9M2_9BACT</name>
<organism evidence="1 2">
    <name type="scientific">Candidatus Yanofskybacteria bacterium RIFCSPLOWO2_12_FULL_43_11b</name>
    <dbReference type="NCBI Taxonomy" id="1802710"/>
    <lineage>
        <taxon>Bacteria</taxon>
        <taxon>Candidatus Yanofskyibacteriota</taxon>
    </lineage>
</organism>
<sequence>MTGQKENRPANIEKFREELRELGFPGQLIEEFVRVRGLGLPEPSPHLYRGLEKHFNFLRENLLLSLVKMCVGRRIGKRFKTSEDAARHMKVCLECKAEIINLTERLKQEFGLIAE</sequence>
<proteinExistence type="predicted"/>